<organism evidence="1 2">
    <name type="scientific">Sinorhizobium phage phiM12</name>
    <dbReference type="NCBI Taxonomy" id="1357423"/>
    <lineage>
        <taxon>Viruses</taxon>
        <taxon>Duplodnaviria</taxon>
        <taxon>Heunggongvirae</taxon>
        <taxon>Uroviricota</taxon>
        <taxon>Caudoviricetes</taxon>
        <taxon>Emdodecavirus</taxon>
        <taxon>Emdodecavirus M12</taxon>
    </lineage>
</organism>
<gene>
    <name evidence="1" type="ORF">SmphiM12_359</name>
</gene>
<evidence type="ECO:0000313" key="2">
    <source>
        <dbReference type="Proteomes" id="UP000015089"/>
    </source>
</evidence>
<protein>
    <submittedName>
        <fullName evidence="1">Uncharacterized protein</fullName>
    </submittedName>
</protein>
<sequence>MRRTGKNSDQLGMCECCGKHVSEVFLMTEQKSYFSTVRNVESFANTRQLFGHEACLLAVQVTAK</sequence>
<keyword evidence="2" id="KW-1185">Reference proteome</keyword>
<accession>S5M7G0</accession>
<reference evidence="1 2" key="2">
    <citation type="journal article" date="2014" name="Virology">
        <title>The structure of Sinorhizobium meliloti phage PhiM12, which has a novel T=19l triangulation number and is the founder of a new group of T4-superfamily phages.</title>
        <authorList>
            <person name="Stroupe M.E."/>
            <person name="Brewer T.E."/>
            <person name="Sousa D.R."/>
            <person name="Jones K.M."/>
        </authorList>
    </citation>
    <scope>NUCLEOTIDE SEQUENCE [LARGE SCALE GENOMIC DNA]</scope>
</reference>
<proteinExistence type="predicted"/>
<reference evidence="1 2" key="1">
    <citation type="journal article" date="2014" name="Virology">
        <title>The genome, proteome and phylogenetic analysis of Sinorhizobium meliloti phage PhiM12, the founder of a new group of T4-superfamily phages.</title>
        <authorList>
            <person name="Brewer T.E."/>
            <person name="Elizabeth Stroupe M."/>
            <person name="Jones K.M."/>
        </authorList>
    </citation>
    <scope>NUCLEOTIDE SEQUENCE [LARGE SCALE GENOMIC DNA]</scope>
</reference>
<dbReference type="RefSeq" id="YP_009143192.1">
    <property type="nucleotide sequence ID" value="NC_027204.1"/>
</dbReference>
<dbReference type="EMBL" id="KF381361">
    <property type="protein sequence ID" value="AGR47991.2"/>
    <property type="molecule type" value="Genomic_DNA"/>
</dbReference>
<dbReference type="KEGG" id="vg:24422958"/>
<dbReference type="GeneID" id="24422958"/>
<evidence type="ECO:0000313" key="1">
    <source>
        <dbReference type="EMBL" id="AGR47991.2"/>
    </source>
</evidence>
<name>S5M7G0_9CAUD</name>
<dbReference type="Proteomes" id="UP000015089">
    <property type="component" value="Segment"/>
</dbReference>